<evidence type="ECO:0000256" key="1">
    <source>
        <dbReference type="ARBA" id="ARBA00004429"/>
    </source>
</evidence>
<evidence type="ECO:0000313" key="15">
    <source>
        <dbReference type="Proteomes" id="UP000241764"/>
    </source>
</evidence>
<dbReference type="InterPro" id="IPR000515">
    <property type="entry name" value="MetI-like"/>
</dbReference>
<proteinExistence type="inferred from homology"/>
<comment type="similarity">
    <text evidence="10">Belongs to the binding-protein-dependent transport system permease family. OppBC subfamily.</text>
</comment>
<evidence type="ECO:0000256" key="9">
    <source>
        <dbReference type="ARBA" id="ARBA00023136"/>
    </source>
</evidence>
<keyword evidence="5 12" id="KW-0812">Transmembrane</keyword>
<dbReference type="SUPFAM" id="SSF161098">
    <property type="entry name" value="MetI-like"/>
    <property type="match status" value="1"/>
</dbReference>
<evidence type="ECO:0000256" key="4">
    <source>
        <dbReference type="ARBA" id="ARBA00022519"/>
    </source>
</evidence>
<comment type="caution">
    <text evidence="14">The sequence shown here is derived from an EMBL/GenBank/DDBJ whole genome shotgun (WGS) entry which is preliminary data.</text>
</comment>
<evidence type="ECO:0000256" key="12">
    <source>
        <dbReference type="RuleBase" id="RU363032"/>
    </source>
</evidence>
<evidence type="ECO:0000256" key="10">
    <source>
        <dbReference type="ARBA" id="ARBA00024202"/>
    </source>
</evidence>
<sequence>MCSLIRACRWESAMTDPAALRDVIPHEPGLWHQAAGRFLKRRSAVGSAALLLLVVGICVIGPLLYPHPYNQVYRDYILVPPGLTPRPDPTTIEKGFAKAVRDAGAKVVEYRIDDTRVVTAVVEARRNLDLDLMKKSLAIRGLFAPPHMTAEPGTSRAALTVATNTIVFPLGTDANGRDLLARIMVGGRLSLLIGLTATAVSLGIGVIYGAIAGYVGGRTDAFMMRAVDVLYGIPLLFFVIILVTFLGRNILLMFIAIGAIEWLTMSRIVRGQTMQVKAQEYILSARVAALPGRTILLRHVLPNILGPVVVYAALNLPAVVLAESFLSFLGLGVQEPMASWGVLVADGAGHMETSPWLLIYPGIALVVTLLSVTWVGEALHRAIDPKNLD</sequence>
<dbReference type="Gene3D" id="1.10.3720.10">
    <property type="entry name" value="MetI-like"/>
    <property type="match status" value="1"/>
</dbReference>
<gene>
    <name evidence="14" type="ORF">CU103_02930</name>
</gene>
<dbReference type="PROSITE" id="PS50928">
    <property type="entry name" value="ABC_TM1"/>
    <property type="match status" value="1"/>
</dbReference>
<evidence type="ECO:0000256" key="8">
    <source>
        <dbReference type="ARBA" id="ARBA00022989"/>
    </source>
</evidence>
<evidence type="ECO:0000256" key="2">
    <source>
        <dbReference type="ARBA" id="ARBA00022448"/>
    </source>
</evidence>
<reference evidence="15" key="1">
    <citation type="submission" date="2017-11" db="EMBL/GenBank/DDBJ databases">
        <authorList>
            <person name="Kuznetsova I."/>
            <person name="Sazanova A."/>
            <person name="Chirak E."/>
            <person name="Safronova V."/>
            <person name="Willems A."/>
        </authorList>
    </citation>
    <scope>NUCLEOTIDE SEQUENCE [LARGE SCALE GENOMIC DNA]</scope>
    <source>
        <strain evidence="15">CCBAU 03422</strain>
    </source>
</reference>
<dbReference type="Proteomes" id="UP000241764">
    <property type="component" value="Unassembled WGS sequence"/>
</dbReference>
<dbReference type="OrthoDB" id="9805884at2"/>
<feature type="transmembrane region" description="Helical" evidence="12">
    <location>
        <begin position="44"/>
        <end position="65"/>
    </location>
</feature>
<dbReference type="PANTHER" id="PTHR43386">
    <property type="entry name" value="OLIGOPEPTIDE TRANSPORT SYSTEM PERMEASE PROTEIN APPC"/>
    <property type="match status" value="1"/>
</dbReference>
<keyword evidence="2 12" id="KW-0813">Transport</keyword>
<dbReference type="Pfam" id="PF00528">
    <property type="entry name" value="BPD_transp_1"/>
    <property type="match status" value="1"/>
</dbReference>
<keyword evidence="3" id="KW-1003">Cell membrane</keyword>
<comment type="subcellular location">
    <subcellularLocation>
        <location evidence="1">Cell inner membrane</location>
        <topology evidence="1">Multi-pass membrane protein</topology>
    </subcellularLocation>
    <subcellularLocation>
        <location evidence="12">Cell membrane</location>
        <topology evidence="12">Multi-pass membrane protein</topology>
    </subcellularLocation>
</comment>
<evidence type="ECO:0000256" key="6">
    <source>
        <dbReference type="ARBA" id="ARBA00022856"/>
    </source>
</evidence>
<accession>A0A2P7BLM4</accession>
<dbReference type="InterPro" id="IPR035906">
    <property type="entry name" value="MetI-like_sf"/>
</dbReference>
<dbReference type="EMBL" id="PGGM01000001">
    <property type="protein sequence ID" value="PSH67324.1"/>
    <property type="molecule type" value="Genomic_DNA"/>
</dbReference>
<dbReference type="InterPro" id="IPR025966">
    <property type="entry name" value="OppC_N"/>
</dbReference>
<evidence type="ECO:0000256" key="3">
    <source>
        <dbReference type="ARBA" id="ARBA00022475"/>
    </source>
</evidence>
<keyword evidence="8 12" id="KW-1133">Transmembrane helix</keyword>
<dbReference type="InterPro" id="IPR050366">
    <property type="entry name" value="BP-dependent_transpt_permease"/>
</dbReference>
<dbReference type="GO" id="GO:0015833">
    <property type="term" value="P:peptide transport"/>
    <property type="evidence" value="ECO:0007669"/>
    <property type="project" value="UniProtKB-KW"/>
</dbReference>
<name>A0A2P7BLM4_9HYPH</name>
<organism evidence="14 15">
    <name type="scientific">Phyllobacterium sophorae</name>
    <dbReference type="NCBI Taxonomy" id="1520277"/>
    <lineage>
        <taxon>Bacteria</taxon>
        <taxon>Pseudomonadati</taxon>
        <taxon>Pseudomonadota</taxon>
        <taxon>Alphaproteobacteria</taxon>
        <taxon>Hyphomicrobiales</taxon>
        <taxon>Phyllobacteriaceae</taxon>
        <taxon>Phyllobacterium</taxon>
    </lineage>
</organism>
<evidence type="ECO:0000259" key="13">
    <source>
        <dbReference type="PROSITE" id="PS50928"/>
    </source>
</evidence>
<keyword evidence="9 12" id="KW-0472">Membrane</keyword>
<keyword evidence="6" id="KW-0571">Peptide transport</keyword>
<feature type="transmembrane region" description="Helical" evidence="12">
    <location>
        <begin position="308"/>
        <end position="333"/>
    </location>
</feature>
<keyword evidence="4" id="KW-0997">Cell inner membrane</keyword>
<dbReference type="GO" id="GO:0005886">
    <property type="term" value="C:plasma membrane"/>
    <property type="evidence" value="ECO:0007669"/>
    <property type="project" value="UniProtKB-SubCell"/>
</dbReference>
<dbReference type="GO" id="GO:0015031">
    <property type="term" value="P:protein transport"/>
    <property type="evidence" value="ECO:0007669"/>
    <property type="project" value="UniProtKB-KW"/>
</dbReference>
<protein>
    <recommendedName>
        <fullName evidence="11">Oligopeptide transport system permease protein OppC</fullName>
    </recommendedName>
</protein>
<feature type="transmembrane region" description="Helical" evidence="12">
    <location>
        <begin position="189"/>
        <end position="215"/>
    </location>
</feature>
<feature type="transmembrane region" description="Helical" evidence="12">
    <location>
        <begin position="353"/>
        <end position="376"/>
    </location>
</feature>
<dbReference type="CDD" id="cd06261">
    <property type="entry name" value="TM_PBP2"/>
    <property type="match status" value="1"/>
</dbReference>
<feature type="transmembrane region" description="Helical" evidence="12">
    <location>
        <begin position="235"/>
        <end position="260"/>
    </location>
</feature>
<evidence type="ECO:0000313" key="14">
    <source>
        <dbReference type="EMBL" id="PSH67324.1"/>
    </source>
</evidence>
<dbReference type="AlphaFoldDB" id="A0A2P7BLM4"/>
<evidence type="ECO:0000256" key="5">
    <source>
        <dbReference type="ARBA" id="ARBA00022692"/>
    </source>
</evidence>
<evidence type="ECO:0000256" key="7">
    <source>
        <dbReference type="ARBA" id="ARBA00022927"/>
    </source>
</evidence>
<dbReference type="PANTHER" id="PTHR43386:SF2">
    <property type="entry name" value="OLIGOPEPTIDE TRANSPORT SYSTEM PERMEASE PROTEIN OPPC"/>
    <property type="match status" value="1"/>
</dbReference>
<keyword evidence="15" id="KW-1185">Reference proteome</keyword>
<dbReference type="GO" id="GO:0055085">
    <property type="term" value="P:transmembrane transport"/>
    <property type="evidence" value="ECO:0007669"/>
    <property type="project" value="InterPro"/>
</dbReference>
<keyword evidence="7" id="KW-0653">Protein transport</keyword>
<feature type="domain" description="ABC transmembrane type-1" evidence="13">
    <location>
        <begin position="187"/>
        <end position="376"/>
    </location>
</feature>
<evidence type="ECO:0000256" key="11">
    <source>
        <dbReference type="ARBA" id="ARBA00072251"/>
    </source>
</evidence>
<dbReference type="Pfam" id="PF12911">
    <property type="entry name" value="OppC_N"/>
    <property type="match status" value="1"/>
</dbReference>